<organism evidence="2 3">
    <name type="scientific">Sphingobium fuliginis (strain ATCC 27551)</name>
    <dbReference type="NCBI Taxonomy" id="336203"/>
    <lineage>
        <taxon>Bacteria</taxon>
        <taxon>Pseudomonadati</taxon>
        <taxon>Pseudomonadota</taxon>
        <taxon>Alphaproteobacteria</taxon>
        <taxon>Sphingomonadales</taxon>
        <taxon>Sphingomonadaceae</taxon>
        <taxon>Sphingobium</taxon>
    </lineage>
</organism>
<dbReference type="Proteomes" id="UP000593663">
    <property type="component" value="Chromosome 2"/>
</dbReference>
<evidence type="ECO:0000313" key="2">
    <source>
        <dbReference type="EMBL" id="QOT74233.1"/>
    </source>
</evidence>
<accession>A0A7M2GNX8</accession>
<dbReference type="EMBL" id="CP060036">
    <property type="protein sequence ID" value="QOT74233.1"/>
    <property type="molecule type" value="Genomic_DNA"/>
</dbReference>
<dbReference type="RefSeq" id="WP_025548431.1">
    <property type="nucleotide sequence ID" value="NZ_BATN01000022.1"/>
</dbReference>
<sequence length="128" mass="13569">MKVKAFFAVAVASVAILSAQATAADTAKHHAIVNEEAGVPVFPYDITDRPYQVIGEVKAGVRKATIFSKAPSQEKIYRELWERGEKLGADAVIKAQYGDAHVTALSWGSSTATGVAIKFLDPAPPASN</sequence>
<protein>
    <recommendedName>
        <fullName evidence="4">Heavy metal-binding domain-containing protein</fullName>
    </recommendedName>
</protein>
<keyword evidence="1" id="KW-0732">Signal</keyword>
<dbReference type="Gene3D" id="3.30.110.70">
    <property type="entry name" value="Hypothetical protein apc22750. Chain B"/>
    <property type="match status" value="1"/>
</dbReference>
<evidence type="ECO:0008006" key="4">
    <source>
        <dbReference type="Google" id="ProtNLM"/>
    </source>
</evidence>
<evidence type="ECO:0000256" key="1">
    <source>
        <dbReference type="SAM" id="SignalP"/>
    </source>
</evidence>
<feature type="chain" id="PRO_5032693079" description="Heavy metal-binding domain-containing protein" evidence="1">
    <location>
        <begin position="24"/>
        <end position="128"/>
    </location>
</feature>
<feature type="signal peptide" evidence="1">
    <location>
        <begin position="1"/>
        <end position="23"/>
    </location>
</feature>
<proteinExistence type="predicted"/>
<dbReference type="KEGG" id="sbar:H5V43_18595"/>
<name>A0A7M2GNX8_SPHSA</name>
<gene>
    <name evidence="2" type="ORF">H5V43_18595</name>
</gene>
<dbReference type="AlphaFoldDB" id="A0A7M2GNX8"/>
<evidence type="ECO:0000313" key="3">
    <source>
        <dbReference type="Proteomes" id="UP000593663"/>
    </source>
</evidence>
<reference evidence="3" key="1">
    <citation type="submission" date="2020-08" db="EMBL/GenBank/DDBJ databases">
        <title>Complete genome sequence of Sphingobium barthaii strain KK22, a high-molecular-weight polycyclic aromatic hydrocarbon-degrading soil bacterium.</title>
        <authorList>
            <person name="Mori J.F."/>
            <person name="Kanaly R.A."/>
        </authorList>
    </citation>
    <scope>NUCLEOTIDE SEQUENCE [LARGE SCALE GENOMIC DNA]</scope>
    <source>
        <strain evidence="3">KK22</strain>
    </source>
</reference>